<comment type="catalytic activity">
    <reaction evidence="2">
        <text>oxidized coenzyme F420-(gamma-L-Glu)(n) + a quinol + H(+) = reduced coenzyme F420-(gamma-L-Glu)(n) + a quinone</text>
        <dbReference type="Rhea" id="RHEA:39663"/>
        <dbReference type="Rhea" id="RHEA-COMP:12939"/>
        <dbReference type="Rhea" id="RHEA-COMP:14378"/>
        <dbReference type="ChEBI" id="CHEBI:15378"/>
        <dbReference type="ChEBI" id="CHEBI:24646"/>
        <dbReference type="ChEBI" id="CHEBI:132124"/>
        <dbReference type="ChEBI" id="CHEBI:133980"/>
        <dbReference type="ChEBI" id="CHEBI:139511"/>
    </reaction>
</comment>
<sequence>MAEEISDSPRPWVAEHIRRFVETNGNARTGMNDLLLTTRGRRSGKLRRTALVYARDADRYVVAASNAGADRHPAWYLNLLADPDVTVQVEAQTFPARARTATAEERPRLWQLMITMMPSYREYEKATARDIPRGDHRTFSLIWRAHHQHRNQRGFAALHSVRPPRYCATSCRSPPGPFDKSPRSYRARSCPLSYSFRYPVAGSISARKLRTASSISGRVIAEPSALVIPKP</sequence>
<dbReference type="GO" id="GO:0016491">
    <property type="term" value="F:oxidoreductase activity"/>
    <property type="evidence" value="ECO:0007669"/>
    <property type="project" value="InterPro"/>
</dbReference>
<gene>
    <name evidence="3" type="ORF">EV384_4639</name>
</gene>
<comment type="similarity">
    <text evidence="1">Belongs to the F420H(2)-dependent quinone reductase family.</text>
</comment>
<name>A0A4Q8BDQ5_9ACTN</name>
<comment type="caution">
    <text evidence="3">The sequence shown here is derived from an EMBL/GenBank/DDBJ whole genome shotgun (WGS) entry which is preliminary data.</text>
</comment>
<evidence type="ECO:0000256" key="2">
    <source>
        <dbReference type="ARBA" id="ARBA00049106"/>
    </source>
</evidence>
<evidence type="ECO:0000313" key="3">
    <source>
        <dbReference type="EMBL" id="RZU76042.1"/>
    </source>
</evidence>
<protein>
    <submittedName>
        <fullName evidence="3">Deazaflavin-dependent oxidoreductase (Nitroreductase family)</fullName>
    </submittedName>
</protein>
<dbReference type="PANTHER" id="PTHR39428">
    <property type="entry name" value="F420H(2)-DEPENDENT QUINONE REDUCTASE RV1261C"/>
    <property type="match status" value="1"/>
</dbReference>
<proteinExistence type="inferred from homology"/>
<dbReference type="NCBIfam" id="TIGR00026">
    <property type="entry name" value="hi_GC_TIGR00026"/>
    <property type="match status" value="1"/>
</dbReference>
<evidence type="ECO:0000256" key="1">
    <source>
        <dbReference type="ARBA" id="ARBA00008710"/>
    </source>
</evidence>
<dbReference type="InterPro" id="IPR004378">
    <property type="entry name" value="F420H2_quin_Rdtase"/>
</dbReference>
<dbReference type="InterPro" id="IPR012349">
    <property type="entry name" value="Split_barrel_FMN-bd"/>
</dbReference>
<dbReference type="Proteomes" id="UP000294114">
    <property type="component" value="Unassembled WGS sequence"/>
</dbReference>
<dbReference type="Gene3D" id="2.30.110.10">
    <property type="entry name" value="Electron Transport, Fmn-binding Protein, Chain A"/>
    <property type="match status" value="1"/>
</dbReference>
<dbReference type="GO" id="GO:0005886">
    <property type="term" value="C:plasma membrane"/>
    <property type="evidence" value="ECO:0007669"/>
    <property type="project" value="TreeGrafter"/>
</dbReference>
<dbReference type="GO" id="GO:0070967">
    <property type="term" value="F:coenzyme F420 binding"/>
    <property type="evidence" value="ECO:0007669"/>
    <property type="project" value="TreeGrafter"/>
</dbReference>
<organism evidence="3 4">
    <name type="scientific">Micromonospora kangleipakensis</name>
    <dbReference type="NCBI Taxonomy" id="1077942"/>
    <lineage>
        <taxon>Bacteria</taxon>
        <taxon>Bacillati</taxon>
        <taxon>Actinomycetota</taxon>
        <taxon>Actinomycetes</taxon>
        <taxon>Micromonosporales</taxon>
        <taxon>Micromonosporaceae</taxon>
        <taxon>Micromonospora</taxon>
    </lineage>
</organism>
<dbReference type="OrthoDB" id="8225825at2"/>
<keyword evidence="4" id="KW-1185">Reference proteome</keyword>
<dbReference type="Pfam" id="PF04075">
    <property type="entry name" value="F420H2_quin_red"/>
    <property type="match status" value="1"/>
</dbReference>
<dbReference type="AlphaFoldDB" id="A0A4Q8BDQ5"/>
<accession>A0A4Q8BDQ5</accession>
<dbReference type="EMBL" id="SHLD01000001">
    <property type="protein sequence ID" value="RZU76042.1"/>
    <property type="molecule type" value="Genomic_DNA"/>
</dbReference>
<dbReference type="PANTHER" id="PTHR39428:SF1">
    <property type="entry name" value="F420H(2)-DEPENDENT QUINONE REDUCTASE RV1261C"/>
    <property type="match status" value="1"/>
</dbReference>
<reference evidence="3 4" key="1">
    <citation type="submission" date="2019-02" db="EMBL/GenBank/DDBJ databases">
        <title>Sequencing the genomes of 1000 actinobacteria strains.</title>
        <authorList>
            <person name="Klenk H.-P."/>
        </authorList>
    </citation>
    <scope>NUCLEOTIDE SEQUENCE [LARGE SCALE GENOMIC DNA]</scope>
    <source>
        <strain evidence="3 4">DSM 45612</strain>
    </source>
</reference>
<evidence type="ECO:0000313" key="4">
    <source>
        <dbReference type="Proteomes" id="UP000294114"/>
    </source>
</evidence>